<proteinExistence type="predicted"/>
<name>A0A7T7CL31_9CAUD</name>
<evidence type="ECO:0000256" key="1">
    <source>
        <dbReference type="SAM" id="MobiDB-lite"/>
    </source>
</evidence>
<feature type="domain" description="Capsid Gp10A/Gp10B-like" evidence="2">
    <location>
        <begin position="68"/>
        <end position="340"/>
    </location>
</feature>
<evidence type="ECO:0000313" key="3">
    <source>
        <dbReference type="EMBL" id="QQK88327.1"/>
    </source>
</evidence>
<dbReference type="InterPro" id="IPR049301">
    <property type="entry name" value="Capsid_Gp10A/Gp10B-like_dom"/>
</dbReference>
<feature type="region of interest" description="Disordered" evidence="1">
    <location>
        <begin position="1"/>
        <end position="24"/>
    </location>
</feature>
<dbReference type="EMBL" id="MW358928">
    <property type="protein sequence ID" value="QQK88327.1"/>
    <property type="molecule type" value="Genomic_DNA"/>
</dbReference>
<keyword evidence="4" id="KW-1185">Reference proteome</keyword>
<dbReference type="Proteomes" id="UP000595268">
    <property type="component" value="Segment"/>
</dbReference>
<sequence length="345" mass="37088">MADTLMPMQNIGTDNGNRGEKLDPSKRADRALFMKVSSGEIITAFTRVSVTEGKFMERSISEGKSAGFPVVGRSRAVYLKKGESLDSKRKQIKHSEVVIPVDELLTDDVMIFDLEDAMNSFDVRGIYNTQLGESLAMAKDGAVLAELAIMINEGKENINGLGKPVVVELEDDDGTMAGLGTKVIAGFTVARAGLTKNYCPPKDRSAFVSPDTYSAILAALMPDAANYQALINPEDGTISNVMGFTIAETPHLTIGGAGMENPDDEAEAPVDQQHAFPTTGTVTDKNVIALFGHRTAVGTVKLKDLQMEMARRPEYQADQMIAKYAMGHKGLRPEAAGALVKKTGE</sequence>
<reference evidence="3 4" key="1">
    <citation type="submission" date="2020-12" db="EMBL/GenBank/DDBJ databases">
        <authorList>
            <person name="Rakov C."/>
            <person name="Alkalay-Oren S."/>
            <person name="Coppenhagen-Glazer S."/>
            <person name="Hazan R."/>
        </authorList>
    </citation>
    <scope>NUCLEOTIDE SEQUENCE [LARGE SCALE GENOMIC DNA]</scope>
</reference>
<evidence type="ECO:0000259" key="2">
    <source>
        <dbReference type="Pfam" id="PF21703"/>
    </source>
</evidence>
<protein>
    <submittedName>
        <fullName evidence="3">Major capsid protein</fullName>
    </submittedName>
</protein>
<evidence type="ECO:0000313" key="4">
    <source>
        <dbReference type="Proteomes" id="UP000595268"/>
    </source>
</evidence>
<organism evidence="3 4">
    <name type="scientific">Providencia phage PSTRCR_120</name>
    <dbReference type="NCBI Taxonomy" id="2800826"/>
    <lineage>
        <taxon>Viruses</taxon>
        <taxon>Duplodnaviria</taxon>
        <taxon>Heunggongvirae</taxon>
        <taxon>Uroviricota</taxon>
        <taxon>Caudoviricetes</taxon>
        <taxon>Autographivirales</taxon>
        <taxon>Autotranscriptaviridae</taxon>
        <taxon>Studiervirinae</taxon>
        <taxon>Solymavirus</taxon>
        <taxon>Solymavirus PSTRCR120</taxon>
    </lineage>
</organism>
<accession>A0A7T7CL31</accession>
<dbReference type="Pfam" id="PF21703">
    <property type="entry name" value="Gp10A-like"/>
    <property type="match status" value="1"/>
</dbReference>